<dbReference type="EMBL" id="JBHMFA010000031">
    <property type="protein sequence ID" value="MFB9106709.1"/>
    <property type="molecule type" value="Genomic_DNA"/>
</dbReference>
<accession>A0ABV5H471</accession>
<evidence type="ECO:0000313" key="3">
    <source>
        <dbReference type="Proteomes" id="UP001589590"/>
    </source>
</evidence>
<protein>
    <submittedName>
        <fullName evidence="2">Phospholipase D family protein</fullName>
    </submittedName>
</protein>
<reference evidence="2 3" key="1">
    <citation type="submission" date="2024-09" db="EMBL/GenBank/DDBJ databases">
        <authorList>
            <person name="Sun Q."/>
            <person name="Mori K."/>
        </authorList>
    </citation>
    <scope>NUCLEOTIDE SEQUENCE [LARGE SCALE GENOMIC DNA]</scope>
    <source>
        <strain evidence="2 3">CECT 8300</strain>
    </source>
</reference>
<name>A0ABV5H471_9FLAO</name>
<dbReference type="Pfam" id="PF13091">
    <property type="entry name" value="PLDc_2"/>
    <property type="match status" value="1"/>
</dbReference>
<dbReference type="Gene3D" id="3.30.870.10">
    <property type="entry name" value="Endonuclease Chain A"/>
    <property type="match status" value="1"/>
</dbReference>
<evidence type="ECO:0000259" key="1">
    <source>
        <dbReference type="Pfam" id="PF13091"/>
    </source>
</evidence>
<keyword evidence="3" id="KW-1185">Reference proteome</keyword>
<dbReference type="Proteomes" id="UP001589590">
    <property type="component" value="Unassembled WGS sequence"/>
</dbReference>
<feature type="domain" description="Phospholipase D-like" evidence="1">
    <location>
        <begin position="15"/>
        <end position="130"/>
    </location>
</feature>
<dbReference type="InterPro" id="IPR025202">
    <property type="entry name" value="PLD-like_dom"/>
</dbReference>
<dbReference type="RefSeq" id="WP_290270836.1">
    <property type="nucleotide sequence ID" value="NZ_JAUFQP010000010.1"/>
</dbReference>
<organism evidence="2 3">
    <name type="scientific">Algibacter miyuki</name>
    <dbReference type="NCBI Taxonomy" id="1306933"/>
    <lineage>
        <taxon>Bacteria</taxon>
        <taxon>Pseudomonadati</taxon>
        <taxon>Bacteroidota</taxon>
        <taxon>Flavobacteriia</taxon>
        <taxon>Flavobacteriales</taxon>
        <taxon>Flavobacteriaceae</taxon>
        <taxon>Algibacter</taxon>
    </lineage>
</organism>
<evidence type="ECO:0000313" key="2">
    <source>
        <dbReference type="EMBL" id="MFB9106709.1"/>
    </source>
</evidence>
<comment type="caution">
    <text evidence="2">The sequence shown here is derived from an EMBL/GenBank/DDBJ whole genome shotgun (WGS) entry which is preliminary data.</text>
</comment>
<dbReference type="InterPro" id="IPR059166">
    <property type="entry name" value="PLD-like_cat"/>
</dbReference>
<dbReference type="CDD" id="cd09176">
    <property type="entry name" value="PLDc_unchar6"/>
    <property type="match status" value="1"/>
</dbReference>
<sequence length="243" mass="28537">MAKFLNTTGVSYHLEELIKNTTDRLILISPYLQFHKRVKDHLENLNIQKKDIRIIYRENKLQVAESNWLESQIGIRTSLCNSLHAKCYLNENEAIVTSMNLYSFSQQNNDEMGIHVTKEKDADLYNDIYNEVQRLLTISEEIRITVKKVDKEIEQKTEEKIKKVQENKDYTKSKLLTTKELSKLTGLSSRKVNSWFTENKLMYKKDDDWITTKRGKETGGIEKNGQYGQFVIWPENIAKHITE</sequence>
<proteinExistence type="predicted"/>
<gene>
    <name evidence="2" type="ORF">ACFFU1_17510</name>
</gene>
<dbReference type="SUPFAM" id="SSF56024">
    <property type="entry name" value="Phospholipase D/nuclease"/>
    <property type="match status" value="1"/>
</dbReference>